<keyword evidence="11 14" id="KW-0472">Membrane</keyword>
<protein>
    <submittedName>
        <fullName evidence="18">TonB-dependent siderophore receptor</fullName>
    </submittedName>
</protein>
<dbReference type="InterPro" id="IPR036942">
    <property type="entry name" value="Beta-barrel_TonB_sf"/>
</dbReference>
<dbReference type="InterPro" id="IPR010105">
    <property type="entry name" value="TonB_sidphr_rcpt"/>
</dbReference>
<dbReference type="InterPro" id="IPR037066">
    <property type="entry name" value="Plug_dom_sf"/>
</dbReference>
<dbReference type="Gene3D" id="2.170.130.10">
    <property type="entry name" value="TonB-dependent receptor, plug domain"/>
    <property type="match status" value="1"/>
</dbReference>
<keyword evidence="19" id="KW-1185">Reference proteome</keyword>
<gene>
    <name evidence="18" type="ORF">E6O51_04815</name>
</gene>
<dbReference type="CDD" id="cd01347">
    <property type="entry name" value="ligand_gated_channel"/>
    <property type="match status" value="1"/>
</dbReference>
<keyword evidence="9" id="KW-0406">Ion transport</keyword>
<keyword evidence="12 18" id="KW-0675">Receptor</keyword>
<dbReference type="PROSITE" id="PS52016">
    <property type="entry name" value="TONB_DEPENDENT_REC_3"/>
    <property type="match status" value="1"/>
</dbReference>
<keyword evidence="10 16" id="KW-0798">TonB box</keyword>
<name>A0A4S4AVY7_9RHOO</name>
<dbReference type="Gene3D" id="3.55.50.30">
    <property type="match status" value="1"/>
</dbReference>
<dbReference type="InterPro" id="IPR011662">
    <property type="entry name" value="Secretin/TonB_short_N"/>
</dbReference>
<comment type="similarity">
    <text evidence="2 14 16">Belongs to the TonB-dependent receptor family.</text>
</comment>
<feature type="domain" description="Secretin/TonB short N-terminal" evidence="17">
    <location>
        <begin position="71"/>
        <end position="122"/>
    </location>
</feature>
<evidence type="ECO:0000313" key="19">
    <source>
        <dbReference type="Proteomes" id="UP000307956"/>
    </source>
</evidence>
<evidence type="ECO:0000256" key="2">
    <source>
        <dbReference type="ARBA" id="ARBA00009810"/>
    </source>
</evidence>
<evidence type="ECO:0000256" key="10">
    <source>
        <dbReference type="ARBA" id="ARBA00023077"/>
    </source>
</evidence>
<evidence type="ECO:0000256" key="12">
    <source>
        <dbReference type="ARBA" id="ARBA00023170"/>
    </source>
</evidence>
<dbReference type="GO" id="GO:0015891">
    <property type="term" value="P:siderophore transport"/>
    <property type="evidence" value="ECO:0007669"/>
    <property type="project" value="InterPro"/>
</dbReference>
<keyword evidence="4 14" id="KW-1134">Transmembrane beta strand</keyword>
<dbReference type="SUPFAM" id="SSF56935">
    <property type="entry name" value="Porins"/>
    <property type="match status" value="1"/>
</dbReference>
<dbReference type="Gene3D" id="2.40.170.20">
    <property type="entry name" value="TonB-dependent receptor, beta-barrel domain"/>
    <property type="match status" value="1"/>
</dbReference>
<keyword evidence="6 14" id="KW-0812">Transmembrane</keyword>
<evidence type="ECO:0000256" key="4">
    <source>
        <dbReference type="ARBA" id="ARBA00022452"/>
    </source>
</evidence>
<organism evidence="18 19">
    <name type="scientific">Pseudothauera rhizosphaerae</name>
    <dbReference type="NCBI Taxonomy" id="2565932"/>
    <lineage>
        <taxon>Bacteria</taxon>
        <taxon>Pseudomonadati</taxon>
        <taxon>Pseudomonadota</taxon>
        <taxon>Betaproteobacteria</taxon>
        <taxon>Rhodocyclales</taxon>
        <taxon>Zoogloeaceae</taxon>
        <taxon>Pseudothauera</taxon>
    </lineage>
</organism>
<dbReference type="InterPro" id="IPR012910">
    <property type="entry name" value="Plug_dom"/>
</dbReference>
<keyword evidence="8" id="KW-0408">Iron</keyword>
<dbReference type="FunFam" id="2.170.130.10:FF:000010">
    <property type="entry name" value="Ferripyoverdine receptor"/>
    <property type="match status" value="1"/>
</dbReference>
<evidence type="ECO:0000256" key="7">
    <source>
        <dbReference type="ARBA" id="ARBA00022729"/>
    </source>
</evidence>
<evidence type="ECO:0000256" key="8">
    <source>
        <dbReference type="ARBA" id="ARBA00023004"/>
    </source>
</evidence>
<dbReference type="AlphaFoldDB" id="A0A4S4AVY7"/>
<dbReference type="GO" id="GO:0015344">
    <property type="term" value="F:siderophore uptake transmembrane transporter activity"/>
    <property type="evidence" value="ECO:0007669"/>
    <property type="project" value="TreeGrafter"/>
</dbReference>
<evidence type="ECO:0000256" key="9">
    <source>
        <dbReference type="ARBA" id="ARBA00023065"/>
    </source>
</evidence>
<dbReference type="RefSeq" id="WP_136383836.1">
    <property type="nucleotide sequence ID" value="NZ_SSOD01000003.1"/>
</dbReference>
<keyword evidence="7" id="KW-0732">Signal</keyword>
<comment type="subcellular location">
    <subcellularLocation>
        <location evidence="1 14">Cell outer membrane</location>
        <topology evidence="1 14">Multi-pass membrane protein</topology>
    </subcellularLocation>
</comment>
<evidence type="ECO:0000256" key="16">
    <source>
        <dbReference type="RuleBase" id="RU003357"/>
    </source>
</evidence>
<dbReference type="Pfam" id="PF07660">
    <property type="entry name" value="STN"/>
    <property type="match status" value="1"/>
</dbReference>
<keyword evidence="13 14" id="KW-0998">Cell outer membrane</keyword>
<keyword evidence="3 14" id="KW-0813">Transport</keyword>
<dbReference type="OrthoDB" id="174652at2"/>
<dbReference type="EMBL" id="SSOD01000003">
    <property type="protein sequence ID" value="THF63385.1"/>
    <property type="molecule type" value="Genomic_DNA"/>
</dbReference>
<dbReference type="GO" id="GO:0038023">
    <property type="term" value="F:signaling receptor activity"/>
    <property type="evidence" value="ECO:0007669"/>
    <property type="project" value="InterPro"/>
</dbReference>
<proteinExistence type="inferred from homology"/>
<dbReference type="Pfam" id="PF07715">
    <property type="entry name" value="Plug"/>
    <property type="match status" value="1"/>
</dbReference>
<evidence type="ECO:0000256" key="5">
    <source>
        <dbReference type="ARBA" id="ARBA00022496"/>
    </source>
</evidence>
<sequence length="824" mass="89386">MPHRRLTRLRPLPRALRAALLGITLAGPATGLVAGLTVAPAAHAQDASRNYSIPAGPLGTVLSTFAAAADITLSFEADQTRGLQSPGLNGRYGVADGLARLLEGSGLEAVHRGSGNYVLQKTPPVVKSGAEAVLPAVNVTAESERSATTEGTGSYAASGSTLFKGAQSLKEIPQSVTIVTRQQMDDQGLDTLEEVLSNTTGITLRTRPDNWTEIYSRGFVTTNIQYDGIPLVRGSASGNASSISAAYLDRVEVLRGAQGLLEGAGNPGGAINVVRKRGLADTAFQVEGRIGSWDKYGVRLDAGGALNADKTLRARAVLDYEDKDSFVDTLSGRNLNVYGALDFDLTPDTTLGLGIAHAYSKGSLSSYYGVPRYADGRELDISRSTYVGAKWNDAERRETQVFVDLEHRFSPDWKLKITGAHIEEDWDSATSAGMGLVPVGGSSMPYGVGYDYGYGAKSAGLDASLSGKFSFLGVQHETLLGGSYARQERDDGYLQYWNHAAYGDVFNVDHDVPRLGTTAPTGIWNGTSDTRQKGLYGMLRSHLTDALTLVLGARASWYEYESNGKTTMKETGETTPYAGLVYALTPQWSAYASYADIFQPQTATDANRRVLEPIVGANYEVGVKGELFDGALNASLAIFRIDQENRAVTDLVSPPVCGDSGTNRCSRAAGKVRSEGVELEAHGKLAAGWQVTGGYTYNRNEYLNDNVATNVGKPFEYVTPKHMLRLWSDYRLPGELNQWRVGVGVNYRSEQKSNNPAMQKNPIQGAYAVWNARVAYQIDKTWQAALNIDNVFDKRYFSYVEDYWHWYNYFGAPRNFTLTVRGSF</sequence>
<evidence type="ECO:0000256" key="13">
    <source>
        <dbReference type="ARBA" id="ARBA00023237"/>
    </source>
</evidence>
<dbReference type="GO" id="GO:0009279">
    <property type="term" value="C:cell outer membrane"/>
    <property type="evidence" value="ECO:0007669"/>
    <property type="project" value="UniProtKB-SubCell"/>
</dbReference>
<dbReference type="PROSITE" id="PS01156">
    <property type="entry name" value="TONB_DEPENDENT_REC_2"/>
    <property type="match status" value="1"/>
</dbReference>
<dbReference type="PANTHER" id="PTHR32552:SF74">
    <property type="entry name" value="HYDROXAMATE SIDEROPHORE RECEPTOR FHUE"/>
    <property type="match status" value="1"/>
</dbReference>
<keyword evidence="5" id="KW-0410">Iron transport</keyword>
<dbReference type="InterPro" id="IPR010917">
    <property type="entry name" value="TonB_rcpt_CS"/>
</dbReference>
<evidence type="ECO:0000256" key="15">
    <source>
        <dbReference type="PROSITE-ProRule" id="PRU10144"/>
    </source>
</evidence>
<dbReference type="NCBIfam" id="TIGR01783">
    <property type="entry name" value="TonB-siderophor"/>
    <property type="match status" value="1"/>
</dbReference>
<dbReference type="PANTHER" id="PTHR32552">
    <property type="entry name" value="FERRICHROME IRON RECEPTOR-RELATED"/>
    <property type="match status" value="1"/>
</dbReference>
<accession>A0A4S4AVY7</accession>
<evidence type="ECO:0000256" key="14">
    <source>
        <dbReference type="PROSITE-ProRule" id="PRU01360"/>
    </source>
</evidence>
<feature type="short sequence motif" description="TonB C-terminal box" evidence="15">
    <location>
        <begin position="807"/>
        <end position="824"/>
    </location>
</feature>
<comment type="caution">
    <text evidence="18">The sequence shown here is derived from an EMBL/GenBank/DDBJ whole genome shotgun (WGS) entry which is preliminary data.</text>
</comment>
<dbReference type="InterPro" id="IPR000531">
    <property type="entry name" value="Beta-barrel_TonB"/>
</dbReference>
<evidence type="ECO:0000256" key="1">
    <source>
        <dbReference type="ARBA" id="ARBA00004571"/>
    </source>
</evidence>
<reference evidence="18 19" key="1">
    <citation type="submission" date="2019-04" db="EMBL/GenBank/DDBJ databases">
        <title>Azoarcus rhizosphaerae sp. nov. isolated from rhizosphere of Ficus religiosa.</title>
        <authorList>
            <person name="Lin S.-Y."/>
            <person name="Hameed A."/>
            <person name="Hsu Y.-H."/>
            <person name="Young C.-C."/>
        </authorList>
    </citation>
    <scope>NUCLEOTIDE SEQUENCE [LARGE SCALE GENOMIC DNA]</scope>
    <source>
        <strain evidence="18 19">CC-YHH848</strain>
    </source>
</reference>
<evidence type="ECO:0000256" key="3">
    <source>
        <dbReference type="ARBA" id="ARBA00022448"/>
    </source>
</evidence>
<dbReference type="InterPro" id="IPR039426">
    <property type="entry name" value="TonB-dep_rcpt-like"/>
</dbReference>
<evidence type="ECO:0000256" key="6">
    <source>
        <dbReference type="ARBA" id="ARBA00022692"/>
    </source>
</evidence>
<dbReference type="Pfam" id="PF00593">
    <property type="entry name" value="TonB_dep_Rec_b-barrel"/>
    <property type="match status" value="1"/>
</dbReference>
<evidence type="ECO:0000259" key="17">
    <source>
        <dbReference type="SMART" id="SM00965"/>
    </source>
</evidence>
<evidence type="ECO:0000256" key="11">
    <source>
        <dbReference type="ARBA" id="ARBA00023136"/>
    </source>
</evidence>
<evidence type="ECO:0000313" key="18">
    <source>
        <dbReference type="EMBL" id="THF63385.1"/>
    </source>
</evidence>
<dbReference type="Proteomes" id="UP000307956">
    <property type="component" value="Unassembled WGS sequence"/>
</dbReference>
<dbReference type="SMART" id="SM00965">
    <property type="entry name" value="STN"/>
    <property type="match status" value="1"/>
</dbReference>